<evidence type="ECO:0000313" key="2">
    <source>
        <dbReference type="EnsemblPlants" id="AET7Gv20618100.4"/>
    </source>
</evidence>
<accession>A0A453RKV0</accession>
<organism evidence="2 3">
    <name type="scientific">Aegilops tauschii subsp. strangulata</name>
    <name type="common">Goatgrass</name>
    <dbReference type="NCBI Taxonomy" id="200361"/>
    <lineage>
        <taxon>Eukaryota</taxon>
        <taxon>Viridiplantae</taxon>
        <taxon>Streptophyta</taxon>
        <taxon>Embryophyta</taxon>
        <taxon>Tracheophyta</taxon>
        <taxon>Spermatophyta</taxon>
        <taxon>Magnoliopsida</taxon>
        <taxon>Liliopsida</taxon>
        <taxon>Poales</taxon>
        <taxon>Poaceae</taxon>
        <taxon>BOP clade</taxon>
        <taxon>Pooideae</taxon>
        <taxon>Triticodae</taxon>
        <taxon>Triticeae</taxon>
        <taxon>Triticinae</taxon>
        <taxon>Aegilops</taxon>
    </lineage>
</organism>
<feature type="compositionally biased region" description="Basic residues" evidence="1">
    <location>
        <begin position="1"/>
        <end position="11"/>
    </location>
</feature>
<feature type="region of interest" description="Disordered" evidence="1">
    <location>
        <begin position="1"/>
        <end position="44"/>
    </location>
</feature>
<evidence type="ECO:0000256" key="1">
    <source>
        <dbReference type="SAM" id="MobiDB-lite"/>
    </source>
</evidence>
<dbReference type="Gramene" id="AET7Gv20618100.4">
    <property type="protein sequence ID" value="AET7Gv20618100.4"/>
    <property type="gene ID" value="AET7Gv20618100"/>
</dbReference>
<evidence type="ECO:0000313" key="3">
    <source>
        <dbReference type="Proteomes" id="UP000015105"/>
    </source>
</evidence>
<reference evidence="3" key="2">
    <citation type="journal article" date="2017" name="Nat. Plants">
        <title>The Aegilops tauschii genome reveals multiple impacts of transposons.</title>
        <authorList>
            <person name="Zhao G."/>
            <person name="Zou C."/>
            <person name="Li K."/>
            <person name="Wang K."/>
            <person name="Li T."/>
            <person name="Gao L."/>
            <person name="Zhang X."/>
            <person name="Wang H."/>
            <person name="Yang Z."/>
            <person name="Liu X."/>
            <person name="Jiang W."/>
            <person name="Mao L."/>
            <person name="Kong X."/>
            <person name="Jiao Y."/>
            <person name="Jia J."/>
        </authorList>
    </citation>
    <scope>NUCLEOTIDE SEQUENCE [LARGE SCALE GENOMIC DNA]</scope>
    <source>
        <strain evidence="3">cv. AL8/78</strain>
    </source>
</reference>
<reference evidence="3" key="1">
    <citation type="journal article" date="2014" name="Science">
        <title>Ancient hybridizations among the ancestral genomes of bread wheat.</title>
        <authorList>
            <consortium name="International Wheat Genome Sequencing Consortium,"/>
            <person name="Marcussen T."/>
            <person name="Sandve S.R."/>
            <person name="Heier L."/>
            <person name="Spannagl M."/>
            <person name="Pfeifer M."/>
            <person name="Jakobsen K.S."/>
            <person name="Wulff B.B."/>
            <person name="Steuernagel B."/>
            <person name="Mayer K.F."/>
            <person name="Olsen O.A."/>
        </authorList>
    </citation>
    <scope>NUCLEOTIDE SEQUENCE [LARGE SCALE GENOMIC DNA]</scope>
    <source>
        <strain evidence="3">cv. AL8/78</strain>
    </source>
</reference>
<name>A0A453RKV0_AEGTS</name>
<dbReference type="Proteomes" id="UP000015105">
    <property type="component" value="Chromosome 7D"/>
</dbReference>
<reference evidence="2" key="4">
    <citation type="submission" date="2019-03" db="UniProtKB">
        <authorList>
            <consortium name="EnsemblPlants"/>
        </authorList>
    </citation>
    <scope>IDENTIFICATION</scope>
</reference>
<reference evidence="2" key="3">
    <citation type="journal article" date="2017" name="Nature">
        <title>Genome sequence of the progenitor of the wheat D genome Aegilops tauschii.</title>
        <authorList>
            <person name="Luo M.C."/>
            <person name="Gu Y.Q."/>
            <person name="Puiu D."/>
            <person name="Wang H."/>
            <person name="Twardziok S.O."/>
            <person name="Deal K.R."/>
            <person name="Huo N."/>
            <person name="Zhu T."/>
            <person name="Wang L."/>
            <person name="Wang Y."/>
            <person name="McGuire P.E."/>
            <person name="Liu S."/>
            <person name="Long H."/>
            <person name="Ramasamy R.K."/>
            <person name="Rodriguez J.C."/>
            <person name="Van S.L."/>
            <person name="Yuan L."/>
            <person name="Wang Z."/>
            <person name="Xia Z."/>
            <person name="Xiao L."/>
            <person name="Anderson O.D."/>
            <person name="Ouyang S."/>
            <person name="Liang Y."/>
            <person name="Zimin A.V."/>
            <person name="Pertea G."/>
            <person name="Qi P."/>
            <person name="Bennetzen J.L."/>
            <person name="Dai X."/>
            <person name="Dawson M.W."/>
            <person name="Muller H.G."/>
            <person name="Kugler K."/>
            <person name="Rivarola-Duarte L."/>
            <person name="Spannagl M."/>
            <person name="Mayer K.F.X."/>
            <person name="Lu F.H."/>
            <person name="Bevan M.W."/>
            <person name="Leroy P."/>
            <person name="Li P."/>
            <person name="You F.M."/>
            <person name="Sun Q."/>
            <person name="Liu Z."/>
            <person name="Lyons E."/>
            <person name="Wicker T."/>
            <person name="Salzberg S.L."/>
            <person name="Devos K.M."/>
            <person name="Dvorak J."/>
        </authorList>
    </citation>
    <scope>NUCLEOTIDE SEQUENCE [LARGE SCALE GENOMIC DNA]</scope>
    <source>
        <strain evidence="2">cv. AL8/78</strain>
    </source>
</reference>
<reference evidence="2" key="5">
    <citation type="journal article" date="2021" name="G3 (Bethesda)">
        <title>Aegilops tauschii genome assembly Aet v5.0 features greater sequence contiguity and improved annotation.</title>
        <authorList>
            <person name="Wang L."/>
            <person name="Zhu T."/>
            <person name="Rodriguez J.C."/>
            <person name="Deal K.R."/>
            <person name="Dubcovsky J."/>
            <person name="McGuire P.E."/>
            <person name="Lux T."/>
            <person name="Spannagl M."/>
            <person name="Mayer K.F.X."/>
            <person name="Baldrich P."/>
            <person name="Meyers B.C."/>
            <person name="Huo N."/>
            <person name="Gu Y.Q."/>
            <person name="Zhou H."/>
            <person name="Devos K.M."/>
            <person name="Bennetzen J.L."/>
            <person name="Unver T."/>
            <person name="Budak H."/>
            <person name="Gulick P.J."/>
            <person name="Galiba G."/>
            <person name="Kalapos B."/>
            <person name="Nelson D.R."/>
            <person name="Li P."/>
            <person name="You F.M."/>
            <person name="Luo M.C."/>
            <person name="Dvorak J."/>
        </authorList>
    </citation>
    <scope>NUCLEOTIDE SEQUENCE [LARGE SCALE GENOMIC DNA]</scope>
    <source>
        <strain evidence="2">cv. AL8/78</strain>
    </source>
</reference>
<dbReference type="AlphaFoldDB" id="A0A453RKV0"/>
<protein>
    <submittedName>
        <fullName evidence="2">Uncharacterized protein</fullName>
    </submittedName>
</protein>
<sequence>RSPSLRRRSRRPSVTIQRKMGSRRQHSVNHFGPILRKPSIGKEPGKLKKKCLQQLQRTQQSFRVAYNHANERGDDNVIRRPQQNNVATKKHPNFLLRSLAMLRQCLDKMSRHILHGQRKVRVLHGKMLRSPNPLSLGLSKRIPRRLAHLAQCLTVALILCKRMLPSVDPLPLC</sequence>
<dbReference type="EnsemblPlants" id="AET7Gv20618100.4">
    <property type="protein sequence ID" value="AET7Gv20618100.4"/>
    <property type="gene ID" value="AET7Gv20618100"/>
</dbReference>
<proteinExistence type="predicted"/>
<keyword evidence="3" id="KW-1185">Reference proteome</keyword>